<organism evidence="2 3">
    <name type="scientific">Roseburia zhanii</name>
    <dbReference type="NCBI Taxonomy" id="2763064"/>
    <lineage>
        <taxon>Bacteria</taxon>
        <taxon>Bacillati</taxon>
        <taxon>Bacillota</taxon>
        <taxon>Clostridia</taxon>
        <taxon>Lachnospirales</taxon>
        <taxon>Lachnospiraceae</taxon>
        <taxon>Roseburia</taxon>
    </lineage>
</organism>
<dbReference type="RefSeq" id="WP_186867277.1">
    <property type="nucleotide sequence ID" value="NZ_JACOPH010000008.1"/>
</dbReference>
<name>A0A923RU79_9FIRM</name>
<dbReference type="Proteomes" id="UP000606720">
    <property type="component" value="Unassembled WGS sequence"/>
</dbReference>
<sequence>MAGVVEWVKSYSLVFLFMTVLTTAVAKKEYRKYIQIFVEIILVLTLLDPLLELTGRSEDLFEKISYDSFFQGLEEMKKDQAKMDFMDKEAYISYYEKALKEDVALLAESMGYVVTDASVSLNEAYEVEKIEVSVAKAQVETVIIGSVEEQPQKAEITALKERIRDYYRVEEDKIIVRD</sequence>
<reference evidence="2" key="1">
    <citation type="submission" date="2020-08" db="EMBL/GenBank/DDBJ databases">
        <title>Genome public.</title>
        <authorList>
            <person name="Liu C."/>
            <person name="Sun Q."/>
        </authorList>
    </citation>
    <scope>NUCLEOTIDE SEQUENCE</scope>
    <source>
        <strain evidence="2">BX1005</strain>
    </source>
</reference>
<evidence type="ECO:0000313" key="2">
    <source>
        <dbReference type="EMBL" id="MBC5714640.1"/>
    </source>
</evidence>
<gene>
    <name evidence="2" type="ORF">H8S17_10525</name>
</gene>
<proteinExistence type="predicted"/>
<keyword evidence="1" id="KW-0472">Membrane</keyword>
<keyword evidence="3" id="KW-1185">Reference proteome</keyword>
<accession>A0A923RU79</accession>
<dbReference type="InterPro" id="IPR014245">
    <property type="entry name" value="Spore_III_AF"/>
</dbReference>
<dbReference type="Pfam" id="PF09581">
    <property type="entry name" value="Spore_III_AF"/>
    <property type="match status" value="1"/>
</dbReference>
<keyword evidence="1" id="KW-1133">Transmembrane helix</keyword>
<feature type="transmembrane region" description="Helical" evidence="1">
    <location>
        <begin position="6"/>
        <end position="26"/>
    </location>
</feature>
<dbReference type="AlphaFoldDB" id="A0A923RU79"/>
<keyword evidence="1" id="KW-0812">Transmembrane</keyword>
<evidence type="ECO:0000313" key="3">
    <source>
        <dbReference type="Proteomes" id="UP000606720"/>
    </source>
</evidence>
<evidence type="ECO:0000256" key="1">
    <source>
        <dbReference type="SAM" id="Phobius"/>
    </source>
</evidence>
<dbReference type="EMBL" id="JACOPH010000008">
    <property type="protein sequence ID" value="MBC5714640.1"/>
    <property type="molecule type" value="Genomic_DNA"/>
</dbReference>
<comment type="caution">
    <text evidence="2">The sequence shown here is derived from an EMBL/GenBank/DDBJ whole genome shotgun (WGS) entry which is preliminary data.</text>
</comment>
<protein>
    <submittedName>
        <fullName evidence="2">Stage III sporulation protein AF</fullName>
    </submittedName>
</protein>